<accession>A0A0C1LGV4</accession>
<sequence>MGMLRHKNIKIFLNYWLGPVIFIWLIWSIYNQVRNQPDLASSAESILSALSGSAAWKFWTVIALMFVNWGLESIKWKVLHESFHHMSRLRALKAVLAGVAFAINTPNRIGEYGGRVLYLPEGKRLQSVSLTIIGSYSQLMITMLAGTTGMWLLYSGSLAVHVPETWGSFVLWMRILCILLTTITLLLLLVYLRISWMVRLIERLPGVEKWGKALIVIDHLPVTILLRVLGWSLLRYVVFLFQYILLLQCFGVTNDSWTASWLISIQFVVLAIIPTIALAEVGIRGKLALELFGWISANQVGIISAAVSLWLVNLVVPALIGSLLIMRIKIFTDRVPQEK</sequence>
<evidence type="ECO:0000256" key="1">
    <source>
        <dbReference type="SAM" id="Phobius"/>
    </source>
</evidence>
<dbReference type="EMBL" id="JSVC01000011">
    <property type="protein sequence ID" value="KIC94528.1"/>
    <property type="molecule type" value="Genomic_DNA"/>
</dbReference>
<evidence type="ECO:0000313" key="2">
    <source>
        <dbReference type="EMBL" id="KIC94528.1"/>
    </source>
</evidence>
<proteinExistence type="predicted"/>
<dbReference type="STRING" id="1349421.OI18_10420"/>
<keyword evidence="1" id="KW-1133">Transmembrane helix</keyword>
<evidence type="ECO:0000313" key="3">
    <source>
        <dbReference type="Proteomes" id="UP000031408"/>
    </source>
</evidence>
<feature type="transmembrane region" description="Helical" evidence="1">
    <location>
        <begin position="133"/>
        <end position="154"/>
    </location>
</feature>
<protein>
    <recommendedName>
        <fullName evidence="4">Flippase-like domain-containing protein</fullName>
    </recommendedName>
</protein>
<keyword evidence="3" id="KW-1185">Reference proteome</keyword>
<name>A0A0C1LGV4_9BACT</name>
<feature type="transmembrane region" description="Helical" evidence="1">
    <location>
        <begin position="12"/>
        <end position="30"/>
    </location>
</feature>
<keyword evidence="1" id="KW-0472">Membrane</keyword>
<feature type="transmembrane region" description="Helical" evidence="1">
    <location>
        <begin position="166"/>
        <end position="192"/>
    </location>
</feature>
<keyword evidence="1" id="KW-0812">Transmembrane</keyword>
<comment type="caution">
    <text evidence="2">The sequence shown here is derived from an EMBL/GenBank/DDBJ whole genome shotgun (WGS) entry which is preliminary data.</text>
</comment>
<feature type="transmembrane region" description="Helical" evidence="1">
    <location>
        <begin position="50"/>
        <end position="71"/>
    </location>
</feature>
<reference evidence="2 3" key="1">
    <citation type="submission" date="2014-11" db="EMBL/GenBank/DDBJ databases">
        <title>Genome sequence of Flavihumibacter solisilvae 3-3.</title>
        <authorList>
            <person name="Zhou G."/>
            <person name="Li M."/>
            <person name="Wang G."/>
        </authorList>
    </citation>
    <scope>NUCLEOTIDE SEQUENCE [LARGE SCALE GENOMIC DNA]</scope>
    <source>
        <strain evidence="2 3">3-3</strain>
    </source>
</reference>
<feature type="transmembrane region" description="Helical" evidence="1">
    <location>
        <begin position="299"/>
        <end position="325"/>
    </location>
</feature>
<feature type="transmembrane region" description="Helical" evidence="1">
    <location>
        <begin position="260"/>
        <end position="279"/>
    </location>
</feature>
<gene>
    <name evidence="2" type="ORF">OI18_10420</name>
</gene>
<evidence type="ECO:0008006" key="4">
    <source>
        <dbReference type="Google" id="ProtNLM"/>
    </source>
</evidence>
<dbReference type="Proteomes" id="UP000031408">
    <property type="component" value="Unassembled WGS sequence"/>
</dbReference>
<organism evidence="2 3">
    <name type="scientific">Flavihumibacter solisilvae</name>
    <dbReference type="NCBI Taxonomy" id="1349421"/>
    <lineage>
        <taxon>Bacteria</taxon>
        <taxon>Pseudomonadati</taxon>
        <taxon>Bacteroidota</taxon>
        <taxon>Chitinophagia</taxon>
        <taxon>Chitinophagales</taxon>
        <taxon>Chitinophagaceae</taxon>
        <taxon>Flavihumibacter</taxon>
    </lineage>
</organism>
<dbReference type="AlphaFoldDB" id="A0A0C1LGV4"/>